<keyword evidence="3" id="KW-1185">Reference proteome</keyword>
<feature type="compositionally biased region" description="Low complexity" evidence="1">
    <location>
        <begin position="200"/>
        <end position="219"/>
    </location>
</feature>
<sequence length="321" mass="34790">MNELTITVALVNPNRLSILKEEEDEKEAYVNLLYGDEFLLGVRVLGKSIRDTGSTKDMVVLVSEGVSEYAENLFQMEESEKRRERLKAMRMEAAQANASHNVDTSTVPTQLSNPLIDSLATMENSSTHTRFDFYTDPMAAFSAGARNFDMSTPLPQFHHRGASSGPWNQSGGRASYGFSPNSQRFGGYPNPGFRRGGSYSGSPNSGRGSGGRFSSSPSPHWGRGGGRGRGFHASVSAKERPEMFYNKSMMEDPWSSLIPIVKNLSISAGSQSTPGSLNSWLPKSLSMKKARVAEPASTPNSQISLADSLSAAVEEASNEAE</sequence>
<dbReference type="AlphaFoldDB" id="A0AAP0I5L8"/>
<feature type="region of interest" description="Disordered" evidence="1">
    <location>
        <begin position="291"/>
        <end position="321"/>
    </location>
</feature>
<name>A0AAP0I5L8_9MAGN</name>
<protein>
    <submittedName>
        <fullName evidence="2">Uncharacterized protein</fullName>
    </submittedName>
</protein>
<feature type="region of interest" description="Disordered" evidence="1">
    <location>
        <begin position="152"/>
        <end position="232"/>
    </location>
</feature>
<comment type="caution">
    <text evidence="2">The sequence shown here is derived from an EMBL/GenBank/DDBJ whole genome shotgun (WGS) entry which is preliminary data.</text>
</comment>
<dbReference type="Gene3D" id="3.90.550.10">
    <property type="entry name" value="Spore Coat Polysaccharide Biosynthesis Protein SpsA, Chain A"/>
    <property type="match status" value="1"/>
</dbReference>
<dbReference type="Proteomes" id="UP001417504">
    <property type="component" value="Unassembled WGS sequence"/>
</dbReference>
<dbReference type="EMBL" id="JBBNAE010000007">
    <property type="protein sequence ID" value="KAK9109038.1"/>
    <property type="molecule type" value="Genomic_DNA"/>
</dbReference>
<dbReference type="GO" id="GO:0000398">
    <property type="term" value="P:mRNA splicing, via spliceosome"/>
    <property type="evidence" value="ECO:0007669"/>
    <property type="project" value="InterPro"/>
</dbReference>
<feature type="compositionally biased region" description="Polar residues" evidence="1">
    <location>
        <begin position="165"/>
        <end position="184"/>
    </location>
</feature>
<proteinExistence type="predicted"/>
<evidence type="ECO:0000313" key="2">
    <source>
        <dbReference type="EMBL" id="KAK9109038.1"/>
    </source>
</evidence>
<dbReference type="PANTHER" id="PTHR36054:SF2">
    <property type="entry name" value="PROTEIN SICKLE"/>
    <property type="match status" value="1"/>
</dbReference>
<reference evidence="2 3" key="1">
    <citation type="submission" date="2024-01" db="EMBL/GenBank/DDBJ databases">
        <title>Genome assemblies of Stephania.</title>
        <authorList>
            <person name="Yang L."/>
        </authorList>
    </citation>
    <scope>NUCLEOTIDE SEQUENCE [LARGE SCALE GENOMIC DNA]</scope>
    <source>
        <strain evidence="2">QJT</strain>
        <tissue evidence="2">Leaf</tissue>
    </source>
</reference>
<gene>
    <name evidence="2" type="ORF">Sjap_017098</name>
</gene>
<dbReference type="InterPro" id="IPR029044">
    <property type="entry name" value="Nucleotide-diphossugar_trans"/>
</dbReference>
<dbReference type="InterPro" id="IPR039292">
    <property type="entry name" value="SICKLE"/>
</dbReference>
<evidence type="ECO:0000313" key="3">
    <source>
        <dbReference type="Proteomes" id="UP001417504"/>
    </source>
</evidence>
<evidence type="ECO:0000256" key="1">
    <source>
        <dbReference type="SAM" id="MobiDB-lite"/>
    </source>
</evidence>
<accession>A0AAP0I5L8</accession>
<organism evidence="2 3">
    <name type="scientific">Stephania japonica</name>
    <dbReference type="NCBI Taxonomy" id="461633"/>
    <lineage>
        <taxon>Eukaryota</taxon>
        <taxon>Viridiplantae</taxon>
        <taxon>Streptophyta</taxon>
        <taxon>Embryophyta</taxon>
        <taxon>Tracheophyta</taxon>
        <taxon>Spermatophyta</taxon>
        <taxon>Magnoliopsida</taxon>
        <taxon>Ranunculales</taxon>
        <taxon>Menispermaceae</taxon>
        <taxon>Menispermoideae</taxon>
        <taxon>Cissampelideae</taxon>
        <taxon>Stephania</taxon>
    </lineage>
</organism>
<dbReference type="GO" id="GO:0035196">
    <property type="term" value="P:miRNA processing"/>
    <property type="evidence" value="ECO:0007669"/>
    <property type="project" value="InterPro"/>
</dbReference>
<dbReference type="PANTHER" id="PTHR36054">
    <property type="entry name" value="PROTEIN SICKLE"/>
    <property type="match status" value="1"/>
</dbReference>
<feature type="compositionally biased region" description="Polar residues" evidence="1">
    <location>
        <begin position="297"/>
        <end position="307"/>
    </location>
</feature>